<accession>A0A653XNZ4</accession>
<dbReference type="EMBL" id="CABWMV010000001">
    <property type="protein sequence ID" value="VXC31826.1"/>
    <property type="molecule type" value="Genomic_DNA"/>
</dbReference>
<proteinExistence type="predicted"/>
<evidence type="ECO:0000313" key="3">
    <source>
        <dbReference type="Proteomes" id="UP000251241"/>
    </source>
</evidence>
<reference evidence="2 4" key="2">
    <citation type="submission" date="2019-10" db="EMBL/GenBank/DDBJ databases">
        <authorList>
            <person name="Karimi E."/>
        </authorList>
    </citation>
    <scope>NUCLEOTIDE SEQUENCE [LARGE SCALE GENOMIC DNA]</scope>
    <source>
        <strain evidence="2">Sphingobacterium sp. 8BC</strain>
    </source>
</reference>
<evidence type="ECO:0000313" key="2">
    <source>
        <dbReference type="EMBL" id="VXC31826.1"/>
    </source>
</evidence>
<gene>
    <name evidence="1" type="ORF">NCTC11343_03444</name>
    <name evidence="2" type="ORF">SPHINGO8BC_10088</name>
</gene>
<dbReference type="EMBL" id="UAUU01000009">
    <property type="protein sequence ID" value="SPZ88364.1"/>
    <property type="molecule type" value="Genomic_DNA"/>
</dbReference>
<dbReference type="Proteomes" id="UP000251241">
    <property type="component" value="Unassembled WGS sequence"/>
</dbReference>
<reference evidence="1 3" key="1">
    <citation type="submission" date="2018-06" db="EMBL/GenBank/DDBJ databases">
        <authorList>
            <consortium name="Pathogen Informatics"/>
            <person name="Doyle S."/>
        </authorList>
    </citation>
    <scope>NUCLEOTIDE SEQUENCE [LARGE SCALE GENOMIC DNA]</scope>
    <source>
        <strain evidence="1 3">NCTC11343</strain>
    </source>
</reference>
<evidence type="ECO:0000313" key="1">
    <source>
        <dbReference type="EMBL" id="SPZ88364.1"/>
    </source>
</evidence>
<organism evidence="1 3">
    <name type="scientific">Sphingobacterium multivorum</name>
    <dbReference type="NCBI Taxonomy" id="28454"/>
    <lineage>
        <taxon>Bacteria</taxon>
        <taxon>Pseudomonadati</taxon>
        <taxon>Bacteroidota</taxon>
        <taxon>Sphingobacteriia</taxon>
        <taxon>Sphingobacteriales</taxon>
        <taxon>Sphingobacteriaceae</taxon>
        <taxon>Sphingobacterium</taxon>
    </lineage>
</organism>
<dbReference type="Proteomes" id="UP000432350">
    <property type="component" value="Unassembled WGS sequence"/>
</dbReference>
<sequence>MDEFIPIPSLFTAEFGKFNSHKEPLIYVRTQPRA</sequence>
<dbReference type="AlphaFoldDB" id="A0A2X2J3Z2"/>
<name>A0A2X2J3Z2_SPHMU</name>
<accession>A0A2X2J3Z2</accession>
<evidence type="ECO:0000313" key="4">
    <source>
        <dbReference type="Proteomes" id="UP000432350"/>
    </source>
</evidence>
<protein>
    <submittedName>
        <fullName evidence="1">Uncharacterized protein</fullName>
    </submittedName>
</protein>